<feature type="region of interest" description="Disordered" evidence="1">
    <location>
        <begin position="1"/>
        <end position="78"/>
    </location>
</feature>
<accession>A0A172QU44</accession>
<keyword evidence="2" id="KW-0472">Membrane</keyword>
<evidence type="ECO:0000256" key="2">
    <source>
        <dbReference type="SAM" id="Phobius"/>
    </source>
</evidence>
<dbReference type="KEGG" id="ccjz:ccrud_08305"/>
<dbReference type="Proteomes" id="UP000076929">
    <property type="component" value="Chromosome"/>
</dbReference>
<gene>
    <name evidence="3" type="ORF">ccrud_08305</name>
</gene>
<reference evidence="3 4" key="1">
    <citation type="submission" date="2016-05" db="EMBL/GenBank/DDBJ databases">
        <title>Complete genome sequence of Corynebacterium crudilactis, a new Corynebacterium species isolated from raw cow's milk.</title>
        <authorList>
            <person name="Christian R."/>
            <person name="Zimmermann J."/>
            <person name="Lipski A."/>
            <person name="Kalinowski J."/>
        </authorList>
    </citation>
    <scope>NUCLEOTIDE SEQUENCE [LARGE SCALE GENOMIC DNA]</scope>
    <source>
        <strain evidence="3 4">JZ16</strain>
    </source>
</reference>
<feature type="transmembrane region" description="Helical" evidence="2">
    <location>
        <begin position="120"/>
        <end position="143"/>
    </location>
</feature>
<organism evidence="3 4">
    <name type="scientific">Corynebacterium crudilactis</name>
    <dbReference type="NCBI Taxonomy" id="1652495"/>
    <lineage>
        <taxon>Bacteria</taxon>
        <taxon>Bacillati</taxon>
        <taxon>Actinomycetota</taxon>
        <taxon>Actinomycetes</taxon>
        <taxon>Mycobacteriales</taxon>
        <taxon>Corynebacteriaceae</taxon>
        <taxon>Corynebacterium</taxon>
    </lineage>
</organism>
<protein>
    <submittedName>
        <fullName evidence="3">Uncharacterized protein</fullName>
    </submittedName>
</protein>
<evidence type="ECO:0000256" key="1">
    <source>
        <dbReference type="SAM" id="MobiDB-lite"/>
    </source>
</evidence>
<evidence type="ECO:0000313" key="3">
    <source>
        <dbReference type="EMBL" id="ANE04204.1"/>
    </source>
</evidence>
<dbReference type="EMBL" id="CP015622">
    <property type="protein sequence ID" value="ANE04204.1"/>
    <property type="molecule type" value="Genomic_DNA"/>
</dbReference>
<dbReference type="RefSeq" id="WP_066566063.1">
    <property type="nucleotide sequence ID" value="NZ_CP015622.1"/>
</dbReference>
<proteinExistence type="predicted"/>
<keyword evidence="4" id="KW-1185">Reference proteome</keyword>
<sequence length="349" mass="37690">MSRDDHTNANGDGEDNSREQSWDKSWENFNANPQEGTGDAHPSPYGPTSHPEDAPGGFQGYNQGMVGEPYPQTPYPNQNSYQGYNAAPINNGVQLEPGSGTVDIMRAVRFGFRTTFSNPVVWILGTVLLGLGFMILSGLAGYLAFVLDPEAVTDGSNTSPTMIVFNVLIVIVACVMSICVMRGALLAVDGHKTRYADFFRPINVGQTALLMIVLGIISAIVSTLPSMLSGELAMVDEATGMVEVNNSALGMFFIYLFALALIGPLYSFWVYYTADGQHTAMSAARTGFKDALRNYPRLLLFTVVGGLAISIIGFVTLLFGFVILLPAYTLAVVHIYRQMSGGNIPVEQQ</sequence>
<feature type="transmembrane region" description="Helical" evidence="2">
    <location>
        <begin position="208"/>
        <end position="228"/>
    </location>
</feature>
<evidence type="ECO:0000313" key="4">
    <source>
        <dbReference type="Proteomes" id="UP000076929"/>
    </source>
</evidence>
<dbReference type="OrthoDB" id="4403880at2"/>
<feature type="transmembrane region" description="Helical" evidence="2">
    <location>
        <begin position="248"/>
        <end position="272"/>
    </location>
</feature>
<feature type="transmembrane region" description="Helical" evidence="2">
    <location>
        <begin position="163"/>
        <end position="188"/>
    </location>
</feature>
<dbReference type="AlphaFoldDB" id="A0A172QU44"/>
<keyword evidence="2" id="KW-0812">Transmembrane</keyword>
<feature type="compositionally biased region" description="Basic and acidic residues" evidence="1">
    <location>
        <begin position="15"/>
        <end position="26"/>
    </location>
</feature>
<keyword evidence="2" id="KW-1133">Transmembrane helix</keyword>
<feature type="transmembrane region" description="Helical" evidence="2">
    <location>
        <begin position="298"/>
        <end position="324"/>
    </location>
</feature>
<name>A0A172QU44_9CORY</name>